<keyword evidence="3" id="KW-0812">Transmembrane</keyword>
<feature type="domain" description="Putative zinc-finger" evidence="4">
    <location>
        <begin position="4"/>
        <end position="36"/>
    </location>
</feature>
<name>A0ABT8HUU7_9BACL</name>
<reference evidence="5" key="1">
    <citation type="submission" date="2023-07" db="EMBL/GenBank/DDBJ databases">
        <title>Fictibacillus sp. isolated from freshwater pond.</title>
        <authorList>
            <person name="Kirdat K."/>
            <person name="Bhat A."/>
            <person name="Mourya A."/>
            <person name="Yadav A."/>
        </authorList>
    </citation>
    <scope>NUCLEOTIDE SEQUENCE</scope>
    <source>
        <strain evidence="5">NE201</strain>
    </source>
</reference>
<organism evidence="5 6">
    <name type="scientific">Fictibacillus fluitans</name>
    <dbReference type="NCBI Taxonomy" id="3058422"/>
    <lineage>
        <taxon>Bacteria</taxon>
        <taxon>Bacillati</taxon>
        <taxon>Bacillota</taxon>
        <taxon>Bacilli</taxon>
        <taxon>Bacillales</taxon>
        <taxon>Fictibacillaceae</taxon>
        <taxon>Fictibacillus</taxon>
    </lineage>
</organism>
<gene>
    <name evidence="5" type="ORF">QYB97_08695</name>
</gene>
<dbReference type="Proteomes" id="UP001172721">
    <property type="component" value="Unassembled WGS sequence"/>
</dbReference>
<dbReference type="InterPro" id="IPR027383">
    <property type="entry name" value="Znf_put"/>
</dbReference>
<evidence type="ECO:0000256" key="1">
    <source>
        <dbReference type="ARBA" id="ARBA00024353"/>
    </source>
</evidence>
<comment type="caution">
    <text evidence="5">The sequence shown here is derived from an EMBL/GenBank/DDBJ whole genome shotgun (WGS) entry which is preliminary data.</text>
</comment>
<proteinExistence type="inferred from homology"/>
<evidence type="ECO:0000313" key="6">
    <source>
        <dbReference type="Proteomes" id="UP001172721"/>
    </source>
</evidence>
<evidence type="ECO:0000313" key="5">
    <source>
        <dbReference type="EMBL" id="MDN4524550.1"/>
    </source>
</evidence>
<accession>A0ABT8HUU7</accession>
<feature type="transmembrane region" description="Helical" evidence="3">
    <location>
        <begin position="84"/>
        <end position="103"/>
    </location>
</feature>
<dbReference type="Pfam" id="PF13490">
    <property type="entry name" value="zf-HC2"/>
    <property type="match status" value="1"/>
</dbReference>
<keyword evidence="3" id="KW-0472">Membrane</keyword>
<sequence>MHEEINGLLSAYADDELGSKQRKEVEKHMSVCGECRDEVAQLLELKTLLSSTYEELEMKNSNMEQMVLARIRSESAHEPQSSRGGVAAALAGAMILIAFLWFASSVITKGIHVGVTLTSISFSLIRSAFSVAGALPNLLEIFLVLALIVLLASGWSVRRLLDTKSTG</sequence>
<dbReference type="Gene3D" id="1.10.10.1320">
    <property type="entry name" value="Anti-sigma factor, zinc-finger domain"/>
    <property type="match status" value="1"/>
</dbReference>
<evidence type="ECO:0000256" key="3">
    <source>
        <dbReference type="SAM" id="Phobius"/>
    </source>
</evidence>
<dbReference type="InterPro" id="IPR041916">
    <property type="entry name" value="Anti_sigma_zinc_sf"/>
</dbReference>
<evidence type="ECO:0000259" key="4">
    <source>
        <dbReference type="Pfam" id="PF13490"/>
    </source>
</evidence>
<comment type="similarity">
    <text evidence="1">Belongs to the zinc-associated anti-sigma factor (ZAS) superfamily. Anti-sigma-W factor family.</text>
</comment>
<keyword evidence="6" id="KW-1185">Reference proteome</keyword>
<keyword evidence="3" id="KW-1133">Transmembrane helix</keyword>
<dbReference type="RefSeq" id="WP_301165593.1">
    <property type="nucleotide sequence ID" value="NZ_JAUHTR010000003.1"/>
</dbReference>
<evidence type="ECO:0000256" key="2">
    <source>
        <dbReference type="ARBA" id="ARBA00024438"/>
    </source>
</evidence>
<dbReference type="EMBL" id="JAUHTR010000003">
    <property type="protein sequence ID" value="MDN4524550.1"/>
    <property type="molecule type" value="Genomic_DNA"/>
</dbReference>
<protein>
    <recommendedName>
        <fullName evidence="2">Anti-sigma-W factor RsiW</fullName>
    </recommendedName>
</protein>